<dbReference type="EMBL" id="KZ613501">
    <property type="protein sequence ID" value="PMD17146.1"/>
    <property type="molecule type" value="Genomic_DNA"/>
</dbReference>
<dbReference type="InterPro" id="IPR052895">
    <property type="entry name" value="HetReg/Transcr_Mod"/>
</dbReference>
<dbReference type="OrthoDB" id="2157530at2759"/>
<protein>
    <recommendedName>
        <fullName evidence="1">Heterokaryon incompatibility domain-containing protein</fullName>
    </recommendedName>
</protein>
<reference evidence="2 3" key="1">
    <citation type="submission" date="2016-05" db="EMBL/GenBank/DDBJ databases">
        <title>A degradative enzymes factory behind the ericoid mycorrhizal symbiosis.</title>
        <authorList>
            <consortium name="DOE Joint Genome Institute"/>
            <person name="Martino E."/>
            <person name="Morin E."/>
            <person name="Grelet G."/>
            <person name="Kuo A."/>
            <person name="Kohler A."/>
            <person name="Daghino S."/>
            <person name="Barry K."/>
            <person name="Choi C."/>
            <person name="Cichocki N."/>
            <person name="Clum A."/>
            <person name="Copeland A."/>
            <person name="Hainaut M."/>
            <person name="Haridas S."/>
            <person name="Labutti K."/>
            <person name="Lindquist E."/>
            <person name="Lipzen A."/>
            <person name="Khouja H.-R."/>
            <person name="Murat C."/>
            <person name="Ohm R."/>
            <person name="Olson A."/>
            <person name="Spatafora J."/>
            <person name="Veneault-Fourrey C."/>
            <person name="Henrissat B."/>
            <person name="Grigoriev I."/>
            <person name="Martin F."/>
            <person name="Perotto S."/>
        </authorList>
    </citation>
    <scope>NUCLEOTIDE SEQUENCE [LARGE SCALE GENOMIC DNA]</scope>
    <source>
        <strain evidence="2 3">UAMH 7357</strain>
    </source>
</reference>
<sequence length="821" mass="92906">MLNITTNLCDALKRIRDLHRSKTLWADAVCINQQDLDERSHQVGLMGDIYQLAGRVVIWLGHTTPDTGLAIKLIGDIAETCCRHNSIAVTQLEGIDVLTSLTDGIPEDAVRTKDAESWKALGQFYCRPWFTRVWVIQEVLKARKAVAMCGKLEIEWLQIALTALWIRQDRHLKPRALSLGGWESFLNAAVMGNRNILRSATPLDLLRMTVQFQATDPRDKVSVASTKGLEVLSHVRHGRDIADGFPTWIPRWDRPENFDISGIGSMSFNASNGHNIREQDRVDGGTLRLGGLIFDYISKCDPIMGDKWIFGSSVNERVLAAIQAHLTNSDDSLQYPTGEDISSVYSCVLTAGLKSEFDRVWGDDDSKRHKGRFLMWLKDAIEPQINANIFTSDDKSCQNPSIFYPQTKDHENLHKGFIGIGPGALREGDFICVMYGGRVPYVLRRSLDKQKFVGECYVHVGEEGREGQMGAIYQLARHTIIYLGESTPFSSALFDLFASYRTSPGNDGSAYISNISRLSNIKAEESRNDPSRFQIDPRADVKFIAQRWPWFARVWVLQELVQSPDPWVQIGRQRVRWNIFTTCIANNQILFGFGSHCLKHLEDMDRLRNSLSSPLWRGDLQDDATVATRLFEILHDRRGLGVSDPRDMIYGHLGVLGNVKPERKVDRFFKVDYNQPIHELFMQVVLFIISARGDFDILSQVEETSIEKRTTLPTWVPDWTSPYGPISQLTFRKRPTRVKETEPPVVLIVTPPHLGLIGAFEGTIEFVLDSQPPTVDLEAIVETVLQSIENPIYITEDDINQVHVLLHAQLCTWFHEQGVAP</sequence>
<gene>
    <name evidence="2" type="ORF">NA56DRAFT_662456</name>
</gene>
<dbReference type="STRING" id="1745343.A0A2J6PT88"/>
<dbReference type="Pfam" id="PF06985">
    <property type="entry name" value="HET"/>
    <property type="match status" value="1"/>
</dbReference>
<organism evidence="2 3">
    <name type="scientific">Hyaloscypha hepaticicola</name>
    <dbReference type="NCBI Taxonomy" id="2082293"/>
    <lineage>
        <taxon>Eukaryota</taxon>
        <taxon>Fungi</taxon>
        <taxon>Dikarya</taxon>
        <taxon>Ascomycota</taxon>
        <taxon>Pezizomycotina</taxon>
        <taxon>Leotiomycetes</taxon>
        <taxon>Helotiales</taxon>
        <taxon>Hyaloscyphaceae</taxon>
        <taxon>Hyaloscypha</taxon>
    </lineage>
</organism>
<evidence type="ECO:0000259" key="1">
    <source>
        <dbReference type="Pfam" id="PF06985"/>
    </source>
</evidence>
<proteinExistence type="predicted"/>
<name>A0A2J6PT88_9HELO</name>
<evidence type="ECO:0000313" key="3">
    <source>
        <dbReference type="Proteomes" id="UP000235672"/>
    </source>
</evidence>
<dbReference type="Proteomes" id="UP000235672">
    <property type="component" value="Unassembled WGS sequence"/>
</dbReference>
<accession>A0A2J6PT88</accession>
<evidence type="ECO:0000313" key="2">
    <source>
        <dbReference type="EMBL" id="PMD17146.1"/>
    </source>
</evidence>
<dbReference type="PANTHER" id="PTHR24148">
    <property type="entry name" value="ANKYRIN REPEAT DOMAIN-CONTAINING PROTEIN 39 HOMOLOG-RELATED"/>
    <property type="match status" value="1"/>
</dbReference>
<dbReference type="InterPro" id="IPR010730">
    <property type="entry name" value="HET"/>
</dbReference>
<keyword evidence="3" id="KW-1185">Reference proteome</keyword>
<dbReference type="AlphaFoldDB" id="A0A2J6PT88"/>
<dbReference type="PANTHER" id="PTHR24148:SF64">
    <property type="entry name" value="HETEROKARYON INCOMPATIBILITY DOMAIN-CONTAINING PROTEIN"/>
    <property type="match status" value="1"/>
</dbReference>
<feature type="domain" description="Heterokaryon incompatibility" evidence="1">
    <location>
        <begin position="2"/>
        <end position="138"/>
    </location>
</feature>